<dbReference type="Proteomes" id="UP000734854">
    <property type="component" value="Unassembled WGS sequence"/>
</dbReference>
<comment type="caution">
    <text evidence="5">The sequence shown here is derived from an EMBL/GenBank/DDBJ whole genome shotgun (WGS) entry which is preliminary data.</text>
</comment>
<evidence type="ECO:0000256" key="2">
    <source>
        <dbReference type="ARBA" id="ARBA00022857"/>
    </source>
</evidence>
<dbReference type="FunFam" id="3.40.50.720:FF:000387">
    <property type="entry name" value="NAD(P)-binding Rossmann-fold superfamily protein"/>
    <property type="match status" value="1"/>
</dbReference>
<sequence length="297" mass="32329">MVVDMDMKVSGSSSSSCPPRWWSENTVVVVTGANKGIGLALVKRLAELGLTVVLTSRDVGRGKAAAESLRAQGMLVEFSQLDVSDPSSIHAFVAWLKCRFGGLDILVNNAGVSFNDVYSNSIEHAQTVIDTNFYGAKRLTEALLPVFRRSATVSRILNISSQLGLLNVRNLGVKKLLEDEGALTVAAIDGVVSQFLRHVKMGTWEEEGWPKVWTDYAVSKLALNAYSSVLARQEEGRGLSVNCFCPGFTRTAMTGGQGQHSAEEAAEVAARLALIHPRKLLTGKFFKWSKPFMYSML</sequence>
<dbReference type="SUPFAM" id="SSF51735">
    <property type="entry name" value="NAD(P)-binding Rossmann-fold domains"/>
    <property type="match status" value="1"/>
</dbReference>
<dbReference type="PANTHER" id="PTHR43490">
    <property type="entry name" value="(+)-NEOMENTHOL DEHYDROGENASE"/>
    <property type="match status" value="1"/>
</dbReference>
<dbReference type="GO" id="GO:0016491">
    <property type="term" value="F:oxidoreductase activity"/>
    <property type="evidence" value="ECO:0007669"/>
    <property type="project" value="UniProtKB-KW"/>
</dbReference>
<evidence type="ECO:0008006" key="7">
    <source>
        <dbReference type="Google" id="ProtNLM"/>
    </source>
</evidence>
<keyword evidence="6" id="KW-1185">Reference proteome</keyword>
<name>A0A8J5C0U7_ZINOF</name>
<dbReference type="AlphaFoldDB" id="A0A8J5C0U7"/>
<dbReference type="PANTHER" id="PTHR43490:SF60">
    <property type="entry name" value="NAD(P)-BINDING ROSSMANN-FOLD SUPERFAMILY PROTEIN"/>
    <property type="match status" value="1"/>
</dbReference>
<dbReference type="PRINTS" id="PR00080">
    <property type="entry name" value="SDRFAMILY"/>
</dbReference>
<evidence type="ECO:0000313" key="5">
    <source>
        <dbReference type="EMBL" id="KAG6470120.1"/>
    </source>
</evidence>
<evidence type="ECO:0000313" key="6">
    <source>
        <dbReference type="Proteomes" id="UP000734854"/>
    </source>
</evidence>
<protein>
    <recommendedName>
        <fullName evidence="7">(+)-neomenthol dehydrogenase</fullName>
    </recommendedName>
</protein>
<organism evidence="5 6">
    <name type="scientific">Zingiber officinale</name>
    <name type="common">Ginger</name>
    <name type="synonym">Amomum zingiber</name>
    <dbReference type="NCBI Taxonomy" id="94328"/>
    <lineage>
        <taxon>Eukaryota</taxon>
        <taxon>Viridiplantae</taxon>
        <taxon>Streptophyta</taxon>
        <taxon>Embryophyta</taxon>
        <taxon>Tracheophyta</taxon>
        <taxon>Spermatophyta</taxon>
        <taxon>Magnoliopsida</taxon>
        <taxon>Liliopsida</taxon>
        <taxon>Zingiberales</taxon>
        <taxon>Zingiberaceae</taxon>
        <taxon>Zingiber</taxon>
    </lineage>
</organism>
<dbReference type="GO" id="GO:0016020">
    <property type="term" value="C:membrane"/>
    <property type="evidence" value="ECO:0007669"/>
    <property type="project" value="TreeGrafter"/>
</dbReference>
<dbReference type="InterPro" id="IPR002347">
    <property type="entry name" value="SDR_fam"/>
</dbReference>
<accession>A0A8J5C0U7</accession>
<evidence type="ECO:0000256" key="4">
    <source>
        <dbReference type="RuleBase" id="RU000363"/>
    </source>
</evidence>
<keyword evidence="3" id="KW-0560">Oxidoreductase</keyword>
<dbReference type="PRINTS" id="PR00081">
    <property type="entry name" value="GDHRDH"/>
</dbReference>
<dbReference type="EMBL" id="JACMSC010000021">
    <property type="protein sequence ID" value="KAG6470120.1"/>
    <property type="molecule type" value="Genomic_DNA"/>
</dbReference>
<dbReference type="Gene3D" id="3.40.50.720">
    <property type="entry name" value="NAD(P)-binding Rossmann-like Domain"/>
    <property type="match status" value="1"/>
</dbReference>
<gene>
    <name evidence="5" type="ORF">ZIOFF_071174</name>
</gene>
<evidence type="ECO:0000256" key="3">
    <source>
        <dbReference type="ARBA" id="ARBA00023002"/>
    </source>
</evidence>
<reference evidence="5 6" key="1">
    <citation type="submission" date="2020-08" db="EMBL/GenBank/DDBJ databases">
        <title>Plant Genome Project.</title>
        <authorList>
            <person name="Zhang R.-G."/>
        </authorList>
    </citation>
    <scope>NUCLEOTIDE SEQUENCE [LARGE SCALE GENOMIC DNA]</scope>
    <source>
        <tissue evidence="5">Rhizome</tissue>
    </source>
</reference>
<proteinExistence type="inferred from homology"/>
<dbReference type="Pfam" id="PF00106">
    <property type="entry name" value="adh_short"/>
    <property type="match status" value="2"/>
</dbReference>
<dbReference type="InterPro" id="IPR036291">
    <property type="entry name" value="NAD(P)-bd_dom_sf"/>
</dbReference>
<evidence type="ECO:0000256" key="1">
    <source>
        <dbReference type="ARBA" id="ARBA00006484"/>
    </source>
</evidence>
<keyword evidence="2" id="KW-0521">NADP</keyword>
<comment type="similarity">
    <text evidence="1 4">Belongs to the short-chain dehydrogenases/reductases (SDR) family.</text>
</comment>